<dbReference type="Gene3D" id="2.30.180.10">
    <property type="entry name" value="FAS1 domain"/>
    <property type="match status" value="1"/>
</dbReference>
<proteinExistence type="inferred from homology"/>
<dbReference type="InterPro" id="IPR052806">
    <property type="entry name" value="Fasciclin-like_AGP"/>
</dbReference>
<dbReference type="PANTHER" id="PTHR33985">
    <property type="entry name" value="OS02G0491300 PROTEIN-RELATED"/>
    <property type="match status" value="1"/>
</dbReference>
<comment type="similarity">
    <text evidence="1">Belongs to the fasciclin-like AGP family.</text>
</comment>
<dbReference type="OrthoDB" id="1893649at2759"/>
<accession>A0A835H4V8</accession>
<gene>
    <name evidence="3" type="ORF">IFM89_024018</name>
</gene>
<keyword evidence="4" id="KW-1185">Reference proteome</keyword>
<dbReference type="EMBL" id="JADFTS010000008">
    <property type="protein sequence ID" value="KAF9593525.1"/>
    <property type="molecule type" value="Genomic_DNA"/>
</dbReference>
<dbReference type="InterPro" id="IPR000782">
    <property type="entry name" value="FAS1_domain"/>
</dbReference>
<dbReference type="SMART" id="SM00554">
    <property type="entry name" value="FAS1"/>
    <property type="match status" value="1"/>
</dbReference>
<dbReference type="Pfam" id="PF02469">
    <property type="entry name" value="Fasciclin"/>
    <property type="match status" value="1"/>
</dbReference>
<evidence type="ECO:0000313" key="3">
    <source>
        <dbReference type="EMBL" id="KAF9593525.1"/>
    </source>
</evidence>
<reference evidence="3 4" key="1">
    <citation type="submission" date="2020-10" db="EMBL/GenBank/DDBJ databases">
        <title>The Coptis chinensis genome and diversification of protoberbering-type alkaloids.</title>
        <authorList>
            <person name="Wang B."/>
            <person name="Shu S."/>
            <person name="Song C."/>
            <person name="Liu Y."/>
        </authorList>
    </citation>
    <scope>NUCLEOTIDE SEQUENCE [LARGE SCALE GENOMIC DNA]</scope>
    <source>
        <strain evidence="3">HL-2020</strain>
        <tissue evidence="3">Leaf</tissue>
    </source>
</reference>
<protein>
    <recommendedName>
        <fullName evidence="2">FAS1 domain-containing protein</fullName>
    </recommendedName>
</protein>
<feature type="domain" description="FAS1" evidence="2">
    <location>
        <begin position="1"/>
        <end position="109"/>
    </location>
</feature>
<comment type="caution">
    <text evidence="3">The sequence shown here is derived from an EMBL/GenBank/DDBJ whole genome shotgun (WGS) entry which is preliminary data.</text>
</comment>
<dbReference type="PROSITE" id="PS50213">
    <property type="entry name" value="FAS1"/>
    <property type="match status" value="1"/>
</dbReference>
<dbReference type="Proteomes" id="UP000631114">
    <property type="component" value="Unassembled WGS sequence"/>
</dbReference>
<evidence type="ECO:0000259" key="2">
    <source>
        <dbReference type="PROSITE" id="PS50213"/>
    </source>
</evidence>
<dbReference type="PANTHER" id="PTHR33985:SF29">
    <property type="entry name" value="FAS1 DOMAIN-CONTAINING PROTEIN"/>
    <property type="match status" value="1"/>
</dbReference>
<dbReference type="AlphaFoldDB" id="A0A835H4V8"/>
<name>A0A835H4V8_9MAGN</name>
<dbReference type="SUPFAM" id="SSF82153">
    <property type="entry name" value="FAS1 domain"/>
    <property type="match status" value="1"/>
</dbReference>
<evidence type="ECO:0000313" key="4">
    <source>
        <dbReference type="Proteomes" id="UP000631114"/>
    </source>
</evidence>
<dbReference type="InterPro" id="IPR036378">
    <property type="entry name" value="FAS1_dom_sf"/>
</dbReference>
<organism evidence="3 4">
    <name type="scientific">Coptis chinensis</name>
    <dbReference type="NCBI Taxonomy" id="261450"/>
    <lineage>
        <taxon>Eukaryota</taxon>
        <taxon>Viridiplantae</taxon>
        <taxon>Streptophyta</taxon>
        <taxon>Embryophyta</taxon>
        <taxon>Tracheophyta</taxon>
        <taxon>Spermatophyta</taxon>
        <taxon>Magnoliopsida</taxon>
        <taxon>Ranunculales</taxon>
        <taxon>Ranunculaceae</taxon>
        <taxon>Coptidoideae</taxon>
        <taxon>Coptis</taxon>
    </lineage>
</organism>
<sequence length="125" mass="14020">MASFLDLQLLPIEDQFTVFAPKDVEMKLHLKNFGNHNSIFRRHVVGYKLSLKDLVNLAGDIALPTFSDGFEINVTCSGDILVLNNGIHVVDPDMYTTDRIVVHGIAKMLGLKEEEVRSMVSSEKF</sequence>
<evidence type="ECO:0000256" key="1">
    <source>
        <dbReference type="ARBA" id="ARBA00007843"/>
    </source>
</evidence>